<feature type="transmembrane region" description="Helical" evidence="9">
    <location>
        <begin position="106"/>
        <end position="127"/>
    </location>
</feature>
<dbReference type="GO" id="GO:0065002">
    <property type="term" value="P:intracellular protein transmembrane transport"/>
    <property type="evidence" value="ECO:0007669"/>
    <property type="project" value="UniProtKB-UniRule"/>
</dbReference>
<evidence type="ECO:0000256" key="8">
    <source>
        <dbReference type="ARBA" id="ARBA00023136"/>
    </source>
</evidence>
<dbReference type="PANTHER" id="PTHR33910:SF1">
    <property type="entry name" value="PROTEIN TRANSLOCASE SUBUNIT SECE"/>
    <property type="match status" value="1"/>
</dbReference>
<dbReference type="NCBIfam" id="TIGR00964">
    <property type="entry name" value="secE_bact"/>
    <property type="match status" value="1"/>
</dbReference>
<comment type="function">
    <text evidence="9">Essential subunit of the Sec protein translocation channel SecYEG. Clamps together the 2 halves of SecY. May contact the channel plug during translocation.</text>
</comment>
<accession>A0A6P2CJJ0</accession>
<evidence type="ECO:0000256" key="5">
    <source>
        <dbReference type="ARBA" id="ARBA00022927"/>
    </source>
</evidence>
<comment type="subcellular location">
    <subcellularLocation>
        <location evidence="9">Cell membrane</location>
        <topology evidence="9">Single-pass membrane protein</topology>
    </subcellularLocation>
    <subcellularLocation>
        <location evidence="1">Membrane</location>
    </subcellularLocation>
</comment>
<dbReference type="GO" id="GO:0008320">
    <property type="term" value="F:protein transmembrane transporter activity"/>
    <property type="evidence" value="ECO:0007669"/>
    <property type="project" value="UniProtKB-UniRule"/>
</dbReference>
<evidence type="ECO:0000256" key="4">
    <source>
        <dbReference type="ARBA" id="ARBA00022692"/>
    </source>
</evidence>
<dbReference type="Gene3D" id="1.20.5.1030">
    <property type="entry name" value="Preprotein translocase secy subunit"/>
    <property type="match status" value="1"/>
</dbReference>
<dbReference type="HAMAP" id="MF_00422">
    <property type="entry name" value="SecE"/>
    <property type="match status" value="1"/>
</dbReference>
<name>A0A6P2CJJ0_9NOCA</name>
<dbReference type="GO" id="GO:0005886">
    <property type="term" value="C:plasma membrane"/>
    <property type="evidence" value="ECO:0007669"/>
    <property type="project" value="UniProtKB-SubCell"/>
</dbReference>
<keyword evidence="3 9" id="KW-1003">Cell membrane</keyword>
<feature type="compositionally biased region" description="Basic and acidic residues" evidence="10">
    <location>
        <begin position="1"/>
        <end position="11"/>
    </location>
</feature>
<dbReference type="Pfam" id="PF00584">
    <property type="entry name" value="SecE"/>
    <property type="match status" value="1"/>
</dbReference>
<dbReference type="RefSeq" id="WP_010838198.1">
    <property type="nucleotide sequence ID" value="NZ_QRCM01000001.1"/>
</dbReference>
<evidence type="ECO:0000313" key="12">
    <source>
        <dbReference type="Proteomes" id="UP000471120"/>
    </source>
</evidence>
<reference evidence="11 12" key="1">
    <citation type="submission" date="2018-07" db="EMBL/GenBank/DDBJ databases">
        <title>Genome sequence of Rhodococcus rhodnii ATCC 35071 from Rhodnius prolixus.</title>
        <authorList>
            <person name="Patel V."/>
            <person name="Vogel K.J."/>
        </authorList>
    </citation>
    <scope>NUCLEOTIDE SEQUENCE [LARGE SCALE GENOMIC DNA]</scope>
    <source>
        <strain evidence="11 12">ATCC 35071</strain>
    </source>
</reference>
<keyword evidence="2 9" id="KW-0813">Transport</keyword>
<keyword evidence="4 9" id="KW-0812">Transmembrane</keyword>
<keyword evidence="5 9" id="KW-0653">Protein transport</keyword>
<comment type="caution">
    <text evidence="11">The sequence shown here is derived from an EMBL/GenBank/DDBJ whole genome shotgun (WGS) entry which is preliminary data.</text>
</comment>
<evidence type="ECO:0000256" key="9">
    <source>
        <dbReference type="HAMAP-Rule" id="MF_00422"/>
    </source>
</evidence>
<comment type="subunit">
    <text evidence="9">Component of the Sec protein translocase complex. Heterotrimer consisting of SecY, SecE and SecG subunits. The heterotrimers can form oligomers, although 1 heterotrimer is thought to be able to translocate proteins. Interacts with the ribosome. Interacts with SecDF, and other proteins may be involved. Interacts with SecA.</text>
</comment>
<protein>
    <recommendedName>
        <fullName evidence="9">Protein translocase subunit SecE</fullName>
    </recommendedName>
</protein>
<dbReference type="EMBL" id="QRCM01000001">
    <property type="protein sequence ID" value="TXG91931.1"/>
    <property type="molecule type" value="Genomic_DNA"/>
</dbReference>
<evidence type="ECO:0000256" key="10">
    <source>
        <dbReference type="SAM" id="MobiDB-lite"/>
    </source>
</evidence>
<keyword evidence="8 9" id="KW-0472">Membrane</keyword>
<dbReference type="InterPro" id="IPR005807">
    <property type="entry name" value="SecE_bac"/>
</dbReference>
<sequence length="140" mass="15201">MSEDRAKRDGDATDEGGASDATSSGRSSNDTGAVPSGKRRGRSARSSESDRNPVRGTVDSASTSRGGVRTADGKAGRGNIFKRLRRFIREVIAELRKVIWPNRKQMITYTTVVLVFMAFMVTFIGLLDTAVVQGVDWLFG</sequence>
<keyword evidence="6 9" id="KW-1133">Transmembrane helix</keyword>
<dbReference type="GO" id="GO:0006605">
    <property type="term" value="P:protein targeting"/>
    <property type="evidence" value="ECO:0007669"/>
    <property type="project" value="UniProtKB-UniRule"/>
</dbReference>
<feature type="region of interest" description="Disordered" evidence="10">
    <location>
        <begin position="1"/>
        <end position="75"/>
    </location>
</feature>
<organism evidence="11 12">
    <name type="scientific">Rhodococcus rhodnii</name>
    <dbReference type="NCBI Taxonomy" id="38312"/>
    <lineage>
        <taxon>Bacteria</taxon>
        <taxon>Bacillati</taxon>
        <taxon>Actinomycetota</taxon>
        <taxon>Actinomycetes</taxon>
        <taxon>Mycobacteriales</taxon>
        <taxon>Nocardiaceae</taxon>
        <taxon>Rhodococcus</taxon>
    </lineage>
</organism>
<gene>
    <name evidence="9" type="primary">secE</name>
    <name evidence="11" type="ORF">DW322_19240</name>
</gene>
<evidence type="ECO:0000256" key="1">
    <source>
        <dbReference type="ARBA" id="ARBA00004370"/>
    </source>
</evidence>
<dbReference type="GO" id="GO:0043952">
    <property type="term" value="P:protein transport by the Sec complex"/>
    <property type="evidence" value="ECO:0007669"/>
    <property type="project" value="UniProtKB-UniRule"/>
</dbReference>
<evidence type="ECO:0000256" key="7">
    <source>
        <dbReference type="ARBA" id="ARBA00023010"/>
    </source>
</evidence>
<dbReference type="InterPro" id="IPR038379">
    <property type="entry name" value="SecE_sf"/>
</dbReference>
<evidence type="ECO:0000313" key="11">
    <source>
        <dbReference type="EMBL" id="TXG91931.1"/>
    </source>
</evidence>
<proteinExistence type="inferred from homology"/>
<comment type="similarity">
    <text evidence="9">Belongs to the SecE/SEC61-gamma family.</text>
</comment>
<dbReference type="Proteomes" id="UP000471120">
    <property type="component" value="Unassembled WGS sequence"/>
</dbReference>
<keyword evidence="7 9" id="KW-0811">Translocation</keyword>
<evidence type="ECO:0000256" key="6">
    <source>
        <dbReference type="ARBA" id="ARBA00022989"/>
    </source>
</evidence>
<dbReference type="GO" id="GO:0009306">
    <property type="term" value="P:protein secretion"/>
    <property type="evidence" value="ECO:0007669"/>
    <property type="project" value="UniProtKB-UniRule"/>
</dbReference>
<dbReference type="InterPro" id="IPR001901">
    <property type="entry name" value="Translocase_SecE/Sec61-g"/>
</dbReference>
<evidence type="ECO:0000256" key="3">
    <source>
        <dbReference type="ARBA" id="ARBA00022475"/>
    </source>
</evidence>
<dbReference type="PANTHER" id="PTHR33910">
    <property type="entry name" value="PROTEIN TRANSLOCASE SUBUNIT SECE"/>
    <property type="match status" value="1"/>
</dbReference>
<evidence type="ECO:0000256" key="2">
    <source>
        <dbReference type="ARBA" id="ARBA00022448"/>
    </source>
</evidence>
<dbReference type="AlphaFoldDB" id="A0A6P2CJJ0"/>
<feature type="compositionally biased region" description="Polar residues" evidence="10">
    <location>
        <begin position="20"/>
        <end position="31"/>
    </location>
</feature>
<dbReference type="PROSITE" id="PS01067">
    <property type="entry name" value="SECE_SEC61G"/>
    <property type="match status" value="1"/>
</dbReference>